<keyword evidence="1" id="KW-0479">Metal-binding</keyword>
<dbReference type="AlphaFoldDB" id="A0A2W4IWQ6"/>
<evidence type="ECO:0000256" key="2">
    <source>
        <dbReference type="ARBA" id="ARBA00022801"/>
    </source>
</evidence>
<dbReference type="SUPFAM" id="SSF55920">
    <property type="entry name" value="Creatinase/aminopeptidase"/>
    <property type="match status" value="1"/>
</dbReference>
<dbReference type="PANTHER" id="PTHR46112:SF8">
    <property type="entry name" value="CYTOPLASMIC PEPTIDASE PEPQ-RELATED"/>
    <property type="match status" value="1"/>
</dbReference>
<dbReference type="GO" id="GO:0046872">
    <property type="term" value="F:metal ion binding"/>
    <property type="evidence" value="ECO:0007669"/>
    <property type="project" value="UniProtKB-KW"/>
</dbReference>
<dbReference type="Gene3D" id="3.90.230.10">
    <property type="entry name" value="Creatinase/methionine aminopeptidase superfamily"/>
    <property type="match status" value="1"/>
</dbReference>
<dbReference type="GO" id="GO:0004177">
    <property type="term" value="F:aminopeptidase activity"/>
    <property type="evidence" value="ECO:0007669"/>
    <property type="project" value="UniProtKB-ARBA"/>
</dbReference>
<organism evidence="5">
    <name type="scientific">Thermocrispum agreste</name>
    <dbReference type="NCBI Taxonomy" id="37925"/>
    <lineage>
        <taxon>Bacteria</taxon>
        <taxon>Bacillati</taxon>
        <taxon>Actinomycetota</taxon>
        <taxon>Actinomycetes</taxon>
        <taxon>Pseudonocardiales</taxon>
        <taxon>Pseudonocardiaceae</taxon>
        <taxon>Thermocrispum</taxon>
    </lineage>
</organism>
<comment type="caution">
    <text evidence="5">The sequence shown here is derived from an EMBL/GenBank/DDBJ whole genome shotgun (WGS) entry which is preliminary data.</text>
</comment>
<reference evidence="5" key="1">
    <citation type="submission" date="2018-05" db="EMBL/GenBank/DDBJ databases">
        <authorList>
            <person name="Lanie J.A."/>
            <person name="Ng W.-L."/>
            <person name="Kazmierczak K.M."/>
            <person name="Andrzejewski T.M."/>
            <person name="Davidsen T.M."/>
            <person name="Wayne K.J."/>
            <person name="Tettelin H."/>
            <person name="Glass J.I."/>
            <person name="Rusch D."/>
            <person name="Podicherti R."/>
            <person name="Tsui H.-C.T."/>
            <person name="Winkler M.E."/>
        </authorList>
    </citation>
    <scope>NUCLEOTIDE SEQUENCE</scope>
    <source>
        <strain evidence="5">ZC4RG45</strain>
    </source>
</reference>
<name>A0A2W4IWQ6_9PSEU</name>
<evidence type="ECO:0000259" key="3">
    <source>
        <dbReference type="Pfam" id="PF00557"/>
    </source>
</evidence>
<dbReference type="PRINTS" id="PR00599">
    <property type="entry name" value="MAPEPTIDASE"/>
</dbReference>
<evidence type="ECO:0000259" key="4">
    <source>
        <dbReference type="Pfam" id="PF01321"/>
    </source>
</evidence>
<dbReference type="InterPro" id="IPR036005">
    <property type="entry name" value="Creatinase/aminopeptidase-like"/>
</dbReference>
<keyword evidence="2" id="KW-0378">Hydrolase</keyword>
<gene>
    <name evidence="5" type="ORF">DIU77_17730</name>
</gene>
<feature type="domain" description="Creatinase N-terminal" evidence="4">
    <location>
        <begin position="13"/>
        <end position="146"/>
    </location>
</feature>
<feature type="domain" description="Peptidase M24" evidence="3">
    <location>
        <begin position="153"/>
        <end position="358"/>
    </location>
</feature>
<dbReference type="SUPFAM" id="SSF53092">
    <property type="entry name" value="Creatinase/prolidase N-terminal domain"/>
    <property type="match status" value="1"/>
</dbReference>
<dbReference type="InterPro" id="IPR001714">
    <property type="entry name" value="Pept_M24_MAP"/>
</dbReference>
<dbReference type="EMBL" id="QGUI01000845">
    <property type="protein sequence ID" value="PZM90568.1"/>
    <property type="molecule type" value="Genomic_DNA"/>
</dbReference>
<dbReference type="InterPro" id="IPR029149">
    <property type="entry name" value="Creatin/AminoP/Spt16_N"/>
</dbReference>
<accession>A0A2W4IWQ6</accession>
<dbReference type="Pfam" id="PF00557">
    <property type="entry name" value="Peptidase_M24"/>
    <property type="match status" value="1"/>
</dbReference>
<dbReference type="PROSITE" id="PS00491">
    <property type="entry name" value="PROLINE_PEPTIDASE"/>
    <property type="match status" value="1"/>
</dbReference>
<evidence type="ECO:0000313" key="5">
    <source>
        <dbReference type="EMBL" id="PZM90568.1"/>
    </source>
</evidence>
<dbReference type="GO" id="GO:0008235">
    <property type="term" value="F:metalloexopeptidase activity"/>
    <property type="evidence" value="ECO:0007669"/>
    <property type="project" value="UniProtKB-ARBA"/>
</dbReference>
<dbReference type="Gene3D" id="3.40.350.10">
    <property type="entry name" value="Creatinase/prolidase N-terminal domain"/>
    <property type="match status" value="1"/>
</dbReference>
<dbReference type="Pfam" id="PF01321">
    <property type="entry name" value="Creatinase_N"/>
    <property type="match status" value="1"/>
</dbReference>
<dbReference type="InterPro" id="IPR050659">
    <property type="entry name" value="Peptidase_M24B"/>
</dbReference>
<dbReference type="PANTHER" id="PTHR46112">
    <property type="entry name" value="AMINOPEPTIDASE"/>
    <property type="match status" value="1"/>
</dbReference>
<dbReference type="InterPro" id="IPR001131">
    <property type="entry name" value="Peptidase_M24B_aminopep-P_CS"/>
</dbReference>
<dbReference type="InterPro" id="IPR000994">
    <property type="entry name" value="Pept_M24"/>
</dbReference>
<proteinExistence type="predicted"/>
<dbReference type="STRING" id="1111738.GCA_000427905_02138"/>
<evidence type="ECO:0000256" key="1">
    <source>
        <dbReference type="ARBA" id="ARBA00022723"/>
    </source>
</evidence>
<protein>
    <submittedName>
        <fullName evidence="5">Peptidase M24 family protein</fullName>
    </submittedName>
</protein>
<dbReference type="InterPro" id="IPR000587">
    <property type="entry name" value="Creatinase_N"/>
</dbReference>
<sequence length="374" mass="39943">MPRTHTEDVHPRRRAALRRLLAERDVDAILVTDLRNIRYLTGFTGSNAALLVHVADEPASEQRTVFCTDGRYTTQAKAEVPDLQTVLDRASAAALVRHAASDAQAYRRLGFESQHVSVDFYDTMTELADGIDLVRTPGLVEQLRAVKDAGEIEALRMACAAADRALADLIEHGGVRAGWTERQVARELENLMLDHGADAIAFPSIVATGPNSAIPHHRPTDAVLAEGDFVKLDFGAVVGGYHSDMTRTLVIGRPAAWQREIYSLVSTAQAAGRQAAVAGADLAAVDAAARRVIDRAGYGDEFPHGLGHGVGLDVHEAPRIAKTGAGKLSAGMTVTVEPGVYLAGRGGVRIEDTLVVAEGDNEVLTLSIKELVTV</sequence>